<keyword evidence="7" id="KW-1185">Reference proteome</keyword>
<evidence type="ECO:0000313" key="7">
    <source>
        <dbReference type="Proteomes" id="UP001240150"/>
    </source>
</evidence>
<dbReference type="Pfam" id="PF13564">
    <property type="entry name" value="DoxX_2"/>
    <property type="match status" value="1"/>
</dbReference>
<feature type="transmembrane region" description="Helical" evidence="5">
    <location>
        <begin position="6"/>
        <end position="25"/>
    </location>
</feature>
<organism evidence="6 7">
    <name type="scientific">Actinoplanes oblitus</name>
    <dbReference type="NCBI Taxonomy" id="3040509"/>
    <lineage>
        <taxon>Bacteria</taxon>
        <taxon>Bacillati</taxon>
        <taxon>Actinomycetota</taxon>
        <taxon>Actinomycetes</taxon>
        <taxon>Micromonosporales</taxon>
        <taxon>Micromonosporaceae</taxon>
        <taxon>Actinoplanes</taxon>
    </lineage>
</organism>
<comment type="subcellular location">
    <subcellularLocation>
        <location evidence="1">Membrane</location>
        <topology evidence="1">Multi-pass membrane protein</topology>
    </subcellularLocation>
</comment>
<feature type="transmembrane region" description="Helical" evidence="5">
    <location>
        <begin position="45"/>
        <end position="64"/>
    </location>
</feature>
<keyword evidence="4 5" id="KW-0472">Membrane</keyword>
<dbReference type="RefSeq" id="WP_284913826.1">
    <property type="nucleotide sequence ID" value="NZ_CP126980.1"/>
</dbReference>
<evidence type="ECO:0000256" key="3">
    <source>
        <dbReference type="ARBA" id="ARBA00022989"/>
    </source>
</evidence>
<protein>
    <submittedName>
        <fullName evidence="6">DoxX family protein</fullName>
    </submittedName>
</protein>
<sequence>MSAAYVTLTVVTAVFTGAAAVTYLIGHDYPRAQLRMKRLPMWWRWMLAGMLAAGALGLLLGFAVPLLGTLAAGGLVLYFAGALIAHLRVGSRDLTGWAVFFVTTVATLVVTLLHY</sequence>
<dbReference type="InterPro" id="IPR032808">
    <property type="entry name" value="DoxX"/>
</dbReference>
<evidence type="ECO:0000256" key="2">
    <source>
        <dbReference type="ARBA" id="ARBA00022692"/>
    </source>
</evidence>
<evidence type="ECO:0000313" key="6">
    <source>
        <dbReference type="EMBL" id="WIM92619.1"/>
    </source>
</evidence>
<feature type="transmembrane region" description="Helical" evidence="5">
    <location>
        <begin position="94"/>
        <end position="113"/>
    </location>
</feature>
<proteinExistence type="predicted"/>
<name>A0ABY8W437_9ACTN</name>
<evidence type="ECO:0000256" key="4">
    <source>
        <dbReference type="ARBA" id="ARBA00023136"/>
    </source>
</evidence>
<dbReference type="EMBL" id="CP126980">
    <property type="protein sequence ID" value="WIM92619.1"/>
    <property type="molecule type" value="Genomic_DNA"/>
</dbReference>
<keyword evidence="3 5" id="KW-1133">Transmembrane helix</keyword>
<feature type="transmembrane region" description="Helical" evidence="5">
    <location>
        <begin position="70"/>
        <end position="87"/>
    </location>
</feature>
<keyword evidence="2 5" id="KW-0812">Transmembrane</keyword>
<gene>
    <name evidence="6" type="ORF">ACTOB_004571</name>
</gene>
<evidence type="ECO:0000256" key="1">
    <source>
        <dbReference type="ARBA" id="ARBA00004141"/>
    </source>
</evidence>
<reference evidence="6 7" key="1">
    <citation type="submission" date="2023-06" db="EMBL/GenBank/DDBJ databases">
        <authorList>
            <person name="Yushchuk O."/>
            <person name="Binda E."/>
            <person name="Ruckert-Reed C."/>
            <person name="Fedorenko V."/>
            <person name="Kalinowski J."/>
            <person name="Marinelli F."/>
        </authorList>
    </citation>
    <scope>NUCLEOTIDE SEQUENCE [LARGE SCALE GENOMIC DNA]</scope>
    <source>
        <strain evidence="6 7">NRRL 3884</strain>
    </source>
</reference>
<dbReference type="Proteomes" id="UP001240150">
    <property type="component" value="Chromosome"/>
</dbReference>
<accession>A0ABY8W437</accession>
<evidence type="ECO:0000256" key="5">
    <source>
        <dbReference type="SAM" id="Phobius"/>
    </source>
</evidence>